<evidence type="ECO:0000313" key="3">
    <source>
        <dbReference type="Proteomes" id="UP000294299"/>
    </source>
</evidence>
<proteinExistence type="predicted"/>
<dbReference type="Pfam" id="PF01927">
    <property type="entry name" value="Mut7-C"/>
    <property type="match status" value="1"/>
</dbReference>
<dbReference type="Proteomes" id="UP000294299">
    <property type="component" value="Chromosome NFRAN"/>
</dbReference>
<dbReference type="RefSeq" id="WP_134485020.1">
    <property type="nucleotide sequence ID" value="NZ_LR216287.1"/>
</dbReference>
<dbReference type="InterPro" id="IPR002782">
    <property type="entry name" value="Mut7-C_RNAse_dom"/>
</dbReference>
<keyword evidence="3" id="KW-1185">Reference proteome</keyword>
<accession>A0A484IB27</accession>
<feature type="domain" description="Mut7-C RNAse" evidence="1">
    <location>
        <begin position="11"/>
        <end position="155"/>
    </location>
</feature>
<organism evidence="2 3">
    <name type="scientific">Candidatus Nitrosocosmicus franklandianus</name>
    <dbReference type="NCBI Taxonomy" id="1798806"/>
    <lineage>
        <taxon>Archaea</taxon>
        <taxon>Nitrososphaerota</taxon>
        <taxon>Nitrososphaeria</taxon>
        <taxon>Nitrososphaerales</taxon>
        <taxon>Nitrososphaeraceae</taxon>
        <taxon>Candidatus Nitrosocosmicus</taxon>
    </lineage>
</organism>
<dbReference type="PANTHER" id="PTHR39081">
    <property type="entry name" value="MUT7-C DOMAIN-CONTAINING PROTEIN"/>
    <property type="match status" value="1"/>
</dbReference>
<reference evidence="2 3" key="1">
    <citation type="submission" date="2019-02" db="EMBL/GenBank/DDBJ databases">
        <authorList>
            <person name="Lehtovirta-Morley E L."/>
        </authorList>
    </citation>
    <scope>NUCLEOTIDE SEQUENCE [LARGE SCALE GENOMIC DNA]</scope>
    <source>
        <strain evidence="2">NFRAN1</strain>
    </source>
</reference>
<evidence type="ECO:0000313" key="2">
    <source>
        <dbReference type="EMBL" id="VFJ14972.1"/>
    </source>
</evidence>
<dbReference type="AlphaFoldDB" id="A0A484IB27"/>
<dbReference type="PANTHER" id="PTHR39081:SF1">
    <property type="entry name" value="MUT7-C RNASE DOMAIN-CONTAINING PROTEIN"/>
    <property type="match status" value="1"/>
</dbReference>
<dbReference type="OrthoDB" id="1266at2157"/>
<sequence>MSLAYNNHPVFVIDAMLGNIAKKLRLFGFDTKYESNISDDLLIKEVLQQKRILVTKDRQLYHRLKSKGVLVILPSRIDETGILIELLKGCQIKHIDLLPNSLTRCGMCNGSLYTVNKNSVIKEIPYNVFDHIDTAYRCTNCLKVYWNGTHISHINILLEEINYNLKV</sequence>
<evidence type="ECO:0000259" key="1">
    <source>
        <dbReference type="Pfam" id="PF01927"/>
    </source>
</evidence>
<name>A0A484IB27_9ARCH</name>
<gene>
    <name evidence="2" type="ORF">NFRAN_2650</name>
</gene>
<protein>
    <recommendedName>
        <fullName evidence="1">Mut7-C RNAse domain-containing protein</fullName>
    </recommendedName>
</protein>
<dbReference type="GeneID" id="39421799"/>
<dbReference type="EMBL" id="LR216287">
    <property type="protein sequence ID" value="VFJ14972.1"/>
    <property type="molecule type" value="Genomic_DNA"/>
</dbReference>
<dbReference type="KEGG" id="nfn:NFRAN_2650"/>